<evidence type="ECO:0000259" key="3">
    <source>
        <dbReference type="Pfam" id="PF03061"/>
    </source>
</evidence>
<name>A0A0B2A4A9_9MICO</name>
<dbReference type="InterPro" id="IPR003736">
    <property type="entry name" value="PAAI_dom"/>
</dbReference>
<dbReference type="EMBL" id="JTDK01000015">
    <property type="protein sequence ID" value="KHK96423.1"/>
    <property type="molecule type" value="Genomic_DNA"/>
</dbReference>
<dbReference type="InterPro" id="IPR029069">
    <property type="entry name" value="HotDog_dom_sf"/>
</dbReference>
<dbReference type="AlphaFoldDB" id="A0A0B2A4A9"/>
<dbReference type="RefSeq" id="WP_039401542.1">
    <property type="nucleotide sequence ID" value="NZ_JTDK01000015.1"/>
</dbReference>
<keyword evidence="5" id="KW-1185">Reference proteome</keyword>
<dbReference type="CDD" id="cd03443">
    <property type="entry name" value="PaaI_thioesterase"/>
    <property type="match status" value="1"/>
</dbReference>
<evidence type="ECO:0000256" key="2">
    <source>
        <dbReference type="ARBA" id="ARBA00022801"/>
    </source>
</evidence>
<dbReference type="InterPro" id="IPR039298">
    <property type="entry name" value="ACOT13"/>
</dbReference>
<evidence type="ECO:0000313" key="5">
    <source>
        <dbReference type="Proteomes" id="UP000031030"/>
    </source>
</evidence>
<dbReference type="NCBIfam" id="TIGR00369">
    <property type="entry name" value="unchar_dom_1"/>
    <property type="match status" value="1"/>
</dbReference>
<dbReference type="Gene3D" id="3.10.129.10">
    <property type="entry name" value="Hotdog Thioesterase"/>
    <property type="match status" value="1"/>
</dbReference>
<gene>
    <name evidence="4" type="ORF">LK09_15865</name>
</gene>
<organism evidence="4 5">
    <name type="scientific">Microbacterium mangrovi</name>
    <dbReference type="NCBI Taxonomy" id="1348253"/>
    <lineage>
        <taxon>Bacteria</taxon>
        <taxon>Bacillati</taxon>
        <taxon>Actinomycetota</taxon>
        <taxon>Actinomycetes</taxon>
        <taxon>Micrococcales</taxon>
        <taxon>Microbacteriaceae</taxon>
        <taxon>Microbacterium</taxon>
    </lineage>
</organism>
<evidence type="ECO:0000313" key="4">
    <source>
        <dbReference type="EMBL" id="KHK96423.1"/>
    </source>
</evidence>
<dbReference type="Pfam" id="PF03061">
    <property type="entry name" value="4HBT"/>
    <property type="match status" value="1"/>
</dbReference>
<evidence type="ECO:0000256" key="1">
    <source>
        <dbReference type="ARBA" id="ARBA00008324"/>
    </source>
</evidence>
<dbReference type="InterPro" id="IPR006683">
    <property type="entry name" value="Thioestr_dom"/>
</dbReference>
<comment type="similarity">
    <text evidence="1">Belongs to the thioesterase PaaI family.</text>
</comment>
<dbReference type="GO" id="GO:0047617">
    <property type="term" value="F:fatty acyl-CoA hydrolase activity"/>
    <property type="evidence" value="ECO:0007669"/>
    <property type="project" value="InterPro"/>
</dbReference>
<dbReference type="Proteomes" id="UP000031030">
    <property type="component" value="Unassembled WGS sequence"/>
</dbReference>
<dbReference type="STRING" id="1348253.LK09_15865"/>
<comment type="caution">
    <text evidence="4">The sequence shown here is derived from an EMBL/GenBank/DDBJ whole genome shotgun (WGS) entry which is preliminary data.</text>
</comment>
<feature type="domain" description="Thioesterase" evidence="3">
    <location>
        <begin position="75"/>
        <end position="152"/>
    </location>
</feature>
<keyword evidence="2" id="KW-0378">Hydrolase</keyword>
<protein>
    <submittedName>
        <fullName evidence="4">Aromatic compound degradation protein PaaI</fullName>
    </submittedName>
</protein>
<proteinExistence type="inferred from homology"/>
<dbReference type="PANTHER" id="PTHR21660:SF1">
    <property type="entry name" value="ACYL-COENZYME A THIOESTERASE 13"/>
    <property type="match status" value="1"/>
</dbReference>
<dbReference type="OrthoDB" id="9813282at2"/>
<accession>A0A0B2A4A9</accession>
<sequence>MTELRHTRTIEFADPHETRDRVASMSGLEAMRAIRDGLYPGPPIAETMNFELVAADPGTVTFECRPGLEHYNPLGMVHGGLACTLLDTVTGCAAHTTLEAGRGYTSIEISVKYLRPITADDGVLTAVGTVTKPGRRVIFADGNITDAAGRLLATASSSLLVL</sequence>
<reference evidence="4 5" key="1">
    <citation type="submission" date="2014-11" db="EMBL/GenBank/DDBJ databases">
        <title>Genome sequence of Microbacterium mangrovi MUSC 115(T).</title>
        <authorList>
            <person name="Lee L.-H."/>
        </authorList>
    </citation>
    <scope>NUCLEOTIDE SEQUENCE [LARGE SCALE GENOMIC DNA]</scope>
    <source>
        <strain evidence="4 5">MUSC 115</strain>
    </source>
</reference>
<dbReference type="PANTHER" id="PTHR21660">
    <property type="entry name" value="THIOESTERASE SUPERFAMILY MEMBER-RELATED"/>
    <property type="match status" value="1"/>
</dbReference>
<dbReference type="SUPFAM" id="SSF54637">
    <property type="entry name" value="Thioesterase/thiol ester dehydrase-isomerase"/>
    <property type="match status" value="1"/>
</dbReference>